<gene>
    <name evidence="6" type="ordered locus">Desaci_1262</name>
</gene>
<dbReference type="AlphaFoldDB" id="I4D3B6"/>
<feature type="domain" description="HTH tetR-type" evidence="5">
    <location>
        <begin position="12"/>
        <end position="72"/>
    </location>
</feature>
<reference evidence="6 7" key="1">
    <citation type="journal article" date="2012" name="J. Bacteriol.">
        <title>Complete genome sequences of Desulfosporosinus orientis DSM765T, Desulfosporosinus youngiae DSM17734T, Desulfosporosinus meridiei DSM13257T, and Desulfosporosinus acidiphilus DSM22704T.</title>
        <authorList>
            <person name="Pester M."/>
            <person name="Brambilla E."/>
            <person name="Alazard D."/>
            <person name="Rattei T."/>
            <person name="Weinmaier T."/>
            <person name="Han J."/>
            <person name="Lucas S."/>
            <person name="Lapidus A."/>
            <person name="Cheng J.F."/>
            <person name="Goodwin L."/>
            <person name="Pitluck S."/>
            <person name="Peters L."/>
            <person name="Ovchinnikova G."/>
            <person name="Teshima H."/>
            <person name="Detter J.C."/>
            <person name="Han C.S."/>
            <person name="Tapia R."/>
            <person name="Land M.L."/>
            <person name="Hauser L."/>
            <person name="Kyrpides N.C."/>
            <person name="Ivanova N.N."/>
            <person name="Pagani I."/>
            <person name="Huntmann M."/>
            <person name="Wei C.L."/>
            <person name="Davenport K.W."/>
            <person name="Daligault H."/>
            <person name="Chain P.S."/>
            <person name="Chen A."/>
            <person name="Mavromatis K."/>
            <person name="Markowitz V."/>
            <person name="Szeto E."/>
            <person name="Mikhailova N."/>
            <person name="Pati A."/>
            <person name="Wagner M."/>
            <person name="Woyke T."/>
            <person name="Ollivier B."/>
            <person name="Klenk H.P."/>
            <person name="Spring S."/>
            <person name="Loy A."/>
        </authorList>
    </citation>
    <scope>NUCLEOTIDE SEQUENCE [LARGE SCALE GENOMIC DNA]</scope>
    <source>
        <strain evidence="7">DSM 22704 / JCM 16185 / SJ4</strain>
    </source>
</reference>
<name>I4D3B6_DESAJ</name>
<dbReference type="GO" id="GO:0003677">
    <property type="term" value="F:DNA binding"/>
    <property type="evidence" value="ECO:0007669"/>
    <property type="project" value="UniProtKB-UniRule"/>
</dbReference>
<protein>
    <submittedName>
        <fullName evidence="6">Transcriptional regulator</fullName>
    </submittedName>
</protein>
<proteinExistence type="predicted"/>
<dbReference type="EMBL" id="CP003639">
    <property type="protein sequence ID" value="AFM40290.1"/>
    <property type="molecule type" value="Genomic_DNA"/>
</dbReference>
<feature type="domain" description="HTH tetR-type" evidence="5">
    <location>
        <begin position="75"/>
        <end position="135"/>
    </location>
</feature>
<dbReference type="InterPro" id="IPR001647">
    <property type="entry name" value="HTH_TetR"/>
</dbReference>
<evidence type="ECO:0000259" key="5">
    <source>
        <dbReference type="PROSITE" id="PS50977"/>
    </source>
</evidence>
<evidence type="ECO:0000256" key="1">
    <source>
        <dbReference type="ARBA" id="ARBA00023015"/>
    </source>
</evidence>
<dbReference type="HOGENOM" id="CLU_1068426_0_0_9"/>
<evidence type="ECO:0000256" key="2">
    <source>
        <dbReference type="ARBA" id="ARBA00023125"/>
    </source>
</evidence>
<dbReference type="RefSeq" id="WP_014826297.1">
    <property type="nucleotide sequence ID" value="NC_018068.1"/>
</dbReference>
<feature type="DNA-binding region" description="H-T-H motif" evidence="4">
    <location>
        <begin position="35"/>
        <end position="54"/>
    </location>
</feature>
<dbReference type="PANTHER" id="PTHR47506">
    <property type="entry name" value="TRANSCRIPTIONAL REGULATORY PROTEIN"/>
    <property type="match status" value="1"/>
</dbReference>
<dbReference type="PROSITE" id="PS50977">
    <property type="entry name" value="HTH_TETR_2"/>
    <property type="match status" value="2"/>
</dbReference>
<keyword evidence="2 4" id="KW-0238">DNA-binding</keyword>
<keyword evidence="3" id="KW-0804">Transcription</keyword>
<dbReference type="Gene3D" id="1.10.357.10">
    <property type="entry name" value="Tetracycline Repressor, domain 2"/>
    <property type="match status" value="2"/>
</dbReference>
<dbReference type="Pfam" id="PF00440">
    <property type="entry name" value="TetR_N"/>
    <property type="match status" value="2"/>
</dbReference>
<organism evidence="6 7">
    <name type="scientific">Desulfosporosinus acidiphilus (strain DSM 22704 / JCM 16185 / SJ4)</name>
    <dbReference type="NCBI Taxonomy" id="646529"/>
    <lineage>
        <taxon>Bacteria</taxon>
        <taxon>Bacillati</taxon>
        <taxon>Bacillota</taxon>
        <taxon>Clostridia</taxon>
        <taxon>Eubacteriales</taxon>
        <taxon>Desulfitobacteriaceae</taxon>
        <taxon>Desulfosporosinus</taxon>
    </lineage>
</organism>
<dbReference type="InterPro" id="IPR009057">
    <property type="entry name" value="Homeodomain-like_sf"/>
</dbReference>
<dbReference type="Gene3D" id="1.10.10.60">
    <property type="entry name" value="Homeodomain-like"/>
    <property type="match status" value="1"/>
</dbReference>
<evidence type="ECO:0000256" key="4">
    <source>
        <dbReference type="PROSITE-ProRule" id="PRU00335"/>
    </source>
</evidence>
<evidence type="ECO:0000313" key="6">
    <source>
        <dbReference type="EMBL" id="AFM40290.1"/>
    </source>
</evidence>
<dbReference type="PRINTS" id="PR00455">
    <property type="entry name" value="HTHTETR"/>
</dbReference>
<keyword evidence="7" id="KW-1185">Reference proteome</keyword>
<dbReference type="Proteomes" id="UP000002892">
    <property type="component" value="Chromosome"/>
</dbReference>
<dbReference type="KEGG" id="dai:Desaci_1262"/>
<feature type="DNA-binding region" description="H-T-H motif" evidence="4">
    <location>
        <begin position="98"/>
        <end position="117"/>
    </location>
</feature>
<accession>I4D3B6</accession>
<dbReference type="InterPro" id="IPR036271">
    <property type="entry name" value="Tet_transcr_reg_TetR-rel_C_sf"/>
</dbReference>
<sequence length="260" mass="30351">MTNKKEVFHISAEIHERILKIAKDIIDTEGIKFLTISRIVSKCEISRRTFYESFTSKEDLINELKEITNRYEFPSNIRNELILKALVLFSQNGYINTDMETIATSVGIKRTSIYAYFESKEDLLENCILYELEKRMAFTKEIIEKYSNNPIHILREYIRYNCRYSNSPTSILTSLARSFALNNKRIEKAYNNFIDFRINKIVDLIEAGMSKGLFNNNLNSIKAAKVYVTMFNGLSQGPSIDLMSIEEQLFKMYYTFLMSS</sequence>
<dbReference type="SUPFAM" id="SSF48498">
    <property type="entry name" value="Tetracyclin repressor-like, C-terminal domain"/>
    <property type="match status" value="1"/>
</dbReference>
<keyword evidence="1" id="KW-0805">Transcription regulation</keyword>
<dbReference type="SUPFAM" id="SSF46689">
    <property type="entry name" value="Homeodomain-like"/>
    <property type="match status" value="2"/>
</dbReference>
<dbReference type="OrthoDB" id="9812134at2"/>
<evidence type="ECO:0000256" key="3">
    <source>
        <dbReference type="ARBA" id="ARBA00023163"/>
    </source>
</evidence>
<dbReference type="PANTHER" id="PTHR47506:SF1">
    <property type="entry name" value="HTH-TYPE TRANSCRIPTIONAL REGULATOR YJDC"/>
    <property type="match status" value="1"/>
</dbReference>
<evidence type="ECO:0000313" key="7">
    <source>
        <dbReference type="Proteomes" id="UP000002892"/>
    </source>
</evidence>
<dbReference type="eggNOG" id="COG1309">
    <property type="taxonomic scope" value="Bacteria"/>
</dbReference>